<dbReference type="EMBL" id="JAGHQL010000238">
    <property type="protein sequence ID" value="KAH0536064.1"/>
    <property type="molecule type" value="Genomic_DNA"/>
</dbReference>
<evidence type="ECO:0000256" key="4">
    <source>
        <dbReference type="ARBA" id="ARBA00022801"/>
    </source>
</evidence>
<comment type="caution">
    <text evidence="9">The sequence shown here is derived from an EMBL/GenBank/DDBJ whole genome shotgun (WGS) entry which is preliminary data.</text>
</comment>
<name>A0A9P8HUT5_9PEZI</name>
<dbReference type="CDD" id="cd09616">
    <property type="entry name" value="Peptidase_C12_UCH_L1_L3"/>
    <property type="match status" value="1"/>
</dbReference>
<keyword evidence="10" id="KW-1185">Reference proteome</keyword>
<dbReference type="PRINTS" id="PR00707">
    <property type="entry name" value="UBCTHYDRLASE"/>
</dbReference>
<dbReference type="GO" id="GO:0016579">
    <property type="term" value="P:protein deubiquitination"/>
    <property type="evidence" value="ECO:0007669"/>
    <property type="project" value="TreeGrafter"/>
</dbReference>
<keyword evidence="4 7" id="KW-0378">Hydrolase</keyword>
<dbReference type="GO" id="GO:0006511">
    <property type="term" value="P:ubiquitin-dependent protein catabolic process"/>
    <property type="evidence" value="ECO:0007669"/>
    <property type="project" value="UniProtKB-UniRule"/>
</dbReference>
<protein>
    <recommendedName>
        <fullName evidence="7">Ubiquitin carboxyl-terminal hydrolase</fullName>
        <ecNumber evidence="7">3.4.19.12</ecNumber>
    </recommendedName>
</protein>
<dbReference type="AlphaFoldDB" id="A0A9P8HUT5"/>
<dbReference type="InterPro" id="IPR001578">
    <property type="entry name" value="Peptidase_C12_UCH"/>
</dbReference>
<dbReference type="Pfam" id="PF01088">
    <property type="entry name" value="Peptidase_C12"/>
    <property type="match status" value="1"/>
</dbReference>
<dbReference type="PANTHER" id="PTHR10589">
    <property type="entry name" value="UBIQUITIN CARBOXYL-TERMINAL HYDROLASE"/>
    <property type="match status" value="1"/>
</dbReference>
<dbReference type="InterPro" id="IPR036959">
    <property type="entry name" value="Peptidase_C12_UCH_sf"/>
</dbReference>
<keyword evidence="2 7" id="KW-0645">Protease</keyword>
<evidence type="ECO:0000256" key="3">
    <source>
        <dbReference type="ARBA" id="ARBA00022786"/>
    </source>
</evidence>
<dbReference type="PROSITE" id="PS52048">
    <property type="entry name" value="UCH_DOMAIN"/>
    <property type="match status" value="1"/>
</dbReference>
<comment type="catalytic activity">
    <reaction evidence="1 7">
        <text>Thiol-dependent hydrolysis of ester, thioester, amide, peptide and isopeptide bonds formed by the C-terminal Gly of ubiquitin (a 76-residue protein attached to proteins as an intracellular targeting signal).</text>
        <dbReference type="EC" id="3.4.19.12"/>
    </reaction>
</comment>
<comment type="caution">
    <text evidence="6">Lacks conserved residue(s) required for the propagation of feature annotation.</text>
</comment>
<sequence>MKAFIPLENNPEVMNQLALQLGLSPALSFHDVYSFDDPDLLSLIPRPAYALLVIIPITDAWRRLRTTEDALKEEYSGSGSEEPVVWFKQTVRGACGLIGLLHCVCNGPATDMITPESDLDGFLKDATPLKPAERANLLYESNALESAHRSAAVKGDTDAPDVEVRLGMHFVAFVKGKDGHLWELEGGRKGPLDRGLLGGGDDVLSEKALELGLKSVMKMEQEAGGGDLRFSCVALAPSEKL</sequence>
<dbReference type="EC" id="3.4.19.12" evidence="7"/>
<keyword evidence="5 7" id="KW-0788">Thiol protease</keyword>
<accession>A0A9P8HUT5</accession>
<evidence type="ECO:0000313" key="9">
    <source>
        <dbReference type="EMBL" id="KAH0536064.1"/>
    </source>
</evidence>
<dbReference type="OrthoDB" id="427186at2759"/>
<comment type="similarity">
    <text evidence="6 7">Belongs to the peptidase C12 family.</text>
</comment>
<evidence type="ECO:0000313" key="10">
    <source>
        <dbReference type="Proteomes" id="UP000698800"/>
    </source>
</evidence>
<dbReference type="GO" id="GO:0005737">
    <property type="term" value="C:cytoplasm"/>
    <property type="evidence" value="ECO:0007669"/>
    <property type="project" value="TreeGrafter"/>
</dbReference>
<organism evidence="9 10">
    <name type="scientific">Glutinoglossum americanum</name>
    <dbReference type="NCBI Taxonomy" id="1670608"/>
    <lineage>
        <taxon>Eukaryota</taxon>
        <taxon>Fungi</taxon>
        <taxon>Dikarya</taxon>
        <taxon>Ascomycota</taxon>
        <taxon>Pezizomycotina</taxon>
        <taxon>Geoglossomycetes</taxon>
        <taxon>Geoglossales</taxon>
        <taxon>Geoglossaceae</taxon>
        <taxon>Glutinoglossum</taxon>
    </lineage>
</organism>
<evidence type="ECO:0000256" key="2">
    <source>
        <dbReference type="ARBA" id="ARBA00022670"/>
    </source>
</evidence>
<dbReference type="GO" id="GO:0004843">
    <property type="term" value="F:cysteine-type deubiquitinase activity"/>
    <property type="evidence" value="ECO:0007669"/>
    <property type="project" value="UniProtKB-EC"/>
</dbReference>
<dbReference type="SUPFAM" id="SSF54001">
    <property type="entry name" value="Cysteine proteinases"/>
    <property type="match status" value="1"/>
</dbReference>
<dbReference type="PANTHER" id="PTHR10589:SF41">
    <property type="entry name" value="UBIQUITIN CARBOXYL-TERMINAL HYDROLASE"/>
    <property type="match status" value="1"/>
</dbReference>
<evidence type="ECO:0000256" key="1">
    <source>
        <dbReference type="ARBA" id="ARBA00000707"/>
    </source>
</evidence>
<dbReference type="Proteomes" id="UP000698800">
    <property type="component" value="Unassembled WGS sequence"/>
</dbReference>
<evidence type="ECO:0000256" key="5">
    <source>
        <dbReference type="ARBA" id="ARBA00022807"/>
    </source>
</evidence>
<dbReference type="Gene3D" id="3.40.532.10">
    <property type="entry name" value="Peptidase C12, ubiquitin carboxyl-terminal hydrolase"/>
    <property type="match status" value="1"/>
</dbReference>
<evidence type="ECO:0000259" key="8">
    <source>
        <dbReference type="PROSITE" id="PS52048"/>
    </source>
</evidence>
<dbReference type="InterPro" id="IPR038765">
    <property type="entry name" value="Papain-like_cys_pep_sf"/>
</dbReference>
<reference evidence="9" key="1">
    <citation type="submission" date="2021-03" db="EMBL/GenBank/DDBJ databases">
        <title>Comparative genomics and phylogenomic investigation of the class Geoglossomycetes provide insights into ecological specialization and systematics.</title>
        <authorList>
            <person name="Melie T."/>
            <person name="Pirro S."/>
            <person name="Miller A.N."/>
            <person name="Quandt A."/>
        </authorList>
    </citation>
    <scope>NUCLEOTIDE SEQUENCE</scope>
    <source>
        <strain evidence="9">GBOQ0MN5Z8</strain>
    </source>
</reference>
<gene>
    <name evidence="9" type="ORF">FGG08_007030</name>
</gene>
<evidence type="ECO:0000256" key="6">
    <source>
        <dbReference type="PROSITE-ProRule" id="PRU01393"/>
    </source>
</evidence>
<keyword evidence="3 7" id="KW-0833">Ubl conjugation pathway</keyword>
<dbReference type="FunFam" id="3.40.532.10:FF:000008">
    <property type="entry name" value="Ubiquitin carboxyl-terminal hydrolase"/>
    <property type="match status" value="1"/>
</dbReference>
<proteinExistence type="inferred from homology"/>
<feature type="domain" description="UCH catalytic" evidence="8">
    <location>
        <begin position="3"/>
        <end position="237"/>
    </location>
</feature>
<evidence type="ECO:0000256" key="7">
    <source>
        <dbReference type="RuleBase" id="RU361215"/>
    </source>
</evidence>